<evidence type="ECO:0000313" key="2">
    <source>
        <dbReference type="EMBL" id="CAA9504145.1"/>
    </source>
</evidence>
<feature type="region of interest" description="Disordered" evidence="1">
    <location>
        <begin position="23"/>
        <end position="57"/>
    </location>
</feature>
<accession>A0A6J4SSH2</accession>
<protein>
    <submittedName>
        <fullName evidence="2">Uncharacterized protein</fullName>
    </submittedName>
</protein>
<reference evidence="2" key="1">
    <citation type="submission" date="2020-02" db="EMBL/GenBank/DDBJ databases">
        <authorList>
            <person name="Meier V. D."/>
        </authorList>
    </citation>
    <scope>NUCLEOTIDE SEQUENCE</scope>
    <source>
        <strain evidence="2">AVDCRST_MAG05</strain>
    </source>
</reference>
<gene>
    <name evidence="2" type="ORF">AVDCRST_MAG05-2621</name>
</gene>
<evidence type="ECO:0000256" key="1">
    <source>
        <dbReference type="SAM" id="MobiDB-lite"/>
    </source>
</evidence>
<proteinExistence type="predicted"/>
<name>A0A6J4SSH2_9ACTN</name>
<dbReference type="AlphaFoldDB" id="A0A6J4SSH2"/>
<organism evidence="2">
    <name type="scientific">uncultured Rubrobacteraceae bacterium</name>
    <dbReference type="NCBI Taxonomy" id="349277"/>
    <lineage>
        <taxon>Bacteria</taxon>
        <taxon>Bacillati</taxon>
        <taxon>Actinomycetota</taxon>
        <taxon>Rubrobacteria</taxon>
        <taxon>Rubrobacterales</taxon>
        <taxon>Rubrobacteraceae</taxon>
        <taxon>environmental samples</taxon>
    </lineage>
</organism>
<dbReference type="EMBL" id="CADCVM010000287">
    <property type="protein sequence ID" value="CAA9504145.1"/>
    <property type="molecule type" value="Genomic_DNA"/>
</dbReference>
<feature type="compositionally biased region" description="Basic and acidic residues" evidence="1">
    <location>
        <begin position="38"/>
        <end position="57"/>
    </location>
</feature>
<sequence>MNFAWLRAPFVAHVLPLLVRAGPTPHTNLNAAEYSPARGDRPRFEDPRFEGHSWDDR</sequence>